<dbReference type="EMBL" id="KN837100">
    <property type="protein sequence ID" value="KIJ47950.1"/>
    <property type="molecule type" value="Genomic_DNA"/>
</dbReference>
<evidence type="ECO:0000313" key="3">
    <source>
        <dbReference type="EMBL" id="KIJ47950.1"/>
    </source>
</evidence>
<dbReference type="HOGENOM" id="CLU_2442284_0_0_1"/>
<keyword evidence="1" id="KW-0812">Transmembrane</keyword>
<sequence length="90" mass="9570">MRTFLIALTIVPVALAASVSAAPVPAPAEDMVGPLPTEKKKAKQNAPYYGPMVAVSGIKFPVYLLLFAKDYSEKALATYHPEPAVAIQTI</sequence>
<dbReference type="Proteomes" id="UP000054279">
    <property type="component" value="Unassembled WGS sequence"/>
</dbReference>
<feature type="signal peptide" evidence="2">
    <location>
        <begin position="1"/>
        <end position="16"/>
    </location>
</feature>
<accession>A0A0C9W4S0</accession>
<keyword evidence="1" id="KW-0472">Membrane</keyword>
<proteinExistence type="predicted"/>
<dbReference type="AlphaFoldDB" id="A0A0C9W4S0"/>
<feature type="chain" id="PRO_5002215693" evidence="2">
    <location>
        <begin position="17"/>
        <end position="90"/>
    </location>
</feature>
<keyword evidence="4" id="KW-1185">Reference proteome</keyword>
<evidence type="ECO:0000313" key="4">
    <source>
        <dbReference type="Proteomes" id="UP000054279"/>
    </source>
</evidence>
<gene>
    <name evidence="3" type="ORF">M422DRAFT_248540</name>
</gene>
<evidence type="ECO:0000256" key="2">
    <source>
        <dbReference type="SAM" id="SignalP"/>
    </source>
</evidence>
<feature type="transmembrane region" description="Helical" evidence="1">
    <location>
        <begin position="48"/>
        <end position="68"/>
    </location>
</feature>
<protein>
    <submittedName>
        <fullName evidence="3">Uncharacterized protein</fullName>
    </submittedName>
</protein>
<name>A0A0C9W4S0_SPHS4</name>
<keyword evidence="2" id="KW-0732">Signal</keyword>
<evidence type="ECO:0000256" key="1">
    <source>
        <dbReference type="SAM" id="Phobius"/>
    </source>
</evidence>
<reference evidence="3 4" key="1">
    <citation type="submission" date="2014-06" db="EMBL/GenBank/DDBJ databases">
        <title>Evolutionary Origins and Diversification of the Mycorrhizal Mutualists.</title>
        <authorList>
            <consortium name="DOE Joint Genome Institute"/>
            <consortium name="Mycorrhizal Genomics Consortium"/>
            <person name="Kohler A."/>
            <person name="Kuo A."/>
            <person name="Nagy L.G."/>
            <person name="Floudas D."/>
            <person name="Copeland A."/>
            <person name="Barry K.W."/>
            <person name="Cichocki N."/>
            <person name="Veneault-Fourrey C."/>
            <person name="LaButti K."/>
            <person name="Lindquist E.A."/>
            <person name="Lipzen A."/>
            <person name="Lundell T."/>
            <person name="Morin E."/>
            <person name="Murat C."/>
            <person name="Riley R."/>
            <person name="Ohm R."/>
            <person name="Sun H."/>
            <person name="Tunlid A."/>
            <person name="Henrissat B."/>
            <person name="Grigoriev I.V."/>
            <person name="Hibbett D.S."/>
            <person name="Martin F."/>
        </authorList>
    </citation>
    <scope>NUCLEOTIDE SEQUENCE [LARGE SCALE GENOMIC DNA]</scope>
    <source>
        <strain evidence="3 4">SS14</strain>
    </source>
</reference>
<organism evidence="3 4">
    <name type="scientific">Sphaerobolus stellatus (strain SS14)</name>
    <dbReference type="NCBI Taxonomy" id="990650"/>
    <lineage>
        <taxon>Eukaryota</taxon>
        <taxon>Fungi</taxon>
        <taxon>Dikarya</taxon>
        <taxon>Basidiomycota</taxon>
        <taxon>Agaricomycotina</taxon>
        <taxon>Agaricomycetes</taxon>
        <taxon>Phallomycetidae</taxon>
        <taxon>Geastrales</taxon>
        <taxon>Sphaerobolaceae</taxon>
        <taxon>Sphaerobolus</taxon>
    </lineage>
</organism>
<keyword evidence="1" id="KW-1133">Transmembrane helix</keyword>